<dbReference type="PANTHER" id="PTHR31973:SF187">
    <property type="entry name" value="MUTATOR TRANSPOSASE MUDRA PROTEIN"/>
    <property type="match status" value="1"/>
</dbReference>
<protein>
    <submittedName>
        <fullName evidence="1">Uncharacterized protein</fullName>
    </submittedName>
</protein>
<reference evidence="1" key="1">
    <citation type="journal article" date="2013" name="J. Plant Res.">
        <title>Effect of fungi and light on seed germination of three Opuntia species from semiarid lands of central Mexico.</title>
        <authorList>
            <person name="Delgado-Sanchez P."/>
            <person name="Jimenez-Bremont J.F."/>
            <person name="Guerrero-Gonzalez Mde L."/>
            <person name="Flores J."/>
        </authorList>
    </citation>
    <scope>NUCLEOTIDE SEQUENCE</scope>
    <source>
        <tissue evidence="1">Cladode</tissue>
    </source>
</reference>
<dbReference type="EMBL" id="GISG01037944">
    <property type="protein sequence ID" value="MBA4622253.1"/>
    <property type="molecule type" value="Transcribed_RNA"/>
</dbReference>
<name>A0A7C8YNC1_OPUST</name>
<evidence type="ECO:0000313" key="1">
    <source>
        <dbReference type="EMBL" id="MBA4622253.1"/>
    </source>
</evidence>
<sequence>MEVPRFKRMFIAVGTSLNGFMLGCHKMLFVNAAHLGGPCKGTMFAKVTIDVDNHLFNVAHTIVVAENNDEWLLFMTELHRSLGGMYLLIMSIETKVYCMLC</sequence>
<organism evidence="1">
    <name type="scientific">Opuntia streptacantha</name>
    <name type="common">Prickly pear cactus</name>
    <name type="synonym">Opuntia cardona</name>
    <dbReference type="NCBI Taxonomy" id="393608"/>
    <lineage>
        <taxon>Eukaryota</taxon>
        <taxon>Viridiplantae</taxon>
        <taxon>Streptophyta</taxon>
        <taxon>Embryophyta</taxon>
        <taxon>Tracheophyta</taxon>
        <taxon>Spermatophyta</taxon>
        <taxon>Magnoliopsida</taxon>
        <taxon>eudicotyledons</taxon>
        <taxon>Gunneridae</taxon>
        <taxon>Pentapetalae</taxon>
        <taxon>Caryophyllales</taxon>
        <taxon>Cactineae</taxon>
        <taxon>Cactaceae</taxon>
        <taxon>Opuntioideae</taxon>
        <taxon>Opuntia</taxon>
    </lineage>
</organism>
<dbReference type="AlphaFoldDB" id="A0A7C8YNC1"/>
<accession>A0A7C8YNC1</accession>
<dbReference type="PROSITE" id="PS51257">
    <property type="entry name" value="PROKAR_LIPOPROTEIN"/>
    <property type="match status" value="1"/>
</dbReference>
<reference evidence="1" key="2">
    <citation type="submission" date="2020-07" db="EMBL/GenBank/DDBJ databases">
        <authorList>
            <person name="Vera ALvarez R."/>
            <person name="Arias-Moreno D.M."/>
            <person name="Jimenez-Jacinto V."/>
            <person name="Jimenez-Bremont J.F."/>
            <person name="Swaminathan K."/>
            <person name="Moose S.P."/>
            <person name="Guerrero-Gonzalez M.L."/>
            <person name="Marino-Ramirez L."/>
            <person name="Landsman D."/>
            <person name="Rodriguez-Kessler M."/>
            <person name="Delgado-Sanchez P."/>
        </authorList>
    </citation>
    <scope>NUCLEOTIDE SEQUENCE</scope>
    <source>
        <tissue evidence="1">Cladode</tissue>
    </source>
</reference>
<dbReference type="PANTHER" id="PTHR31973">
    <property type="entry name" value="POLYPROTEIN, PUTATIVE-RELATED"/>
    <property type="match status" value="1"/>
</dbReference>
<proteinExistence type="predicted"/>